<name>A0A7X0XSJ4_9LIST</name>
<reference evidence="1 2" key="1">
    <citation type="submission" date="2020-03" db="EMBL/GenBank/DDBJ databases">
        <title>Soil Listeria distribution.</title>
        <authorList>
            <person name="Liao J."/>
            <person name="Wiedmann M."/>
        </authorList>
    </citation>
    <scope>NUCLEOTIDE SEQUENCE [LARGE SCALE GENOMIC DNA]</scope>
    <source>
        <strain evidence="1 2">FSL L7-1017</strain>
    </source>
</reference>
<accession>A0A7X0XSJ4</accession>
<dbReference type="RefSeq" id="WP_185368577.1">
    <property type="nucleotide sequence ID" value="NZ_JAAROK010000005.1"/>
</dbReference>
<comment type="caution">
    <text evidence="1">The sequence shown here is derived from an EMBL/GenBank/DDBJ whole genome shotgun (WGS) entry which is preliminary data.</text>
</comment>
<dbReference type="Proteomes" id="UP000547643">
    <property type="component" value="Unassembled WGS sequence"/>
</dbReference>
<organism evidence="1 2">
    <name type="scientific">Listeria booriae</name>
    <dbReference type="NCBI Taxonomy" id="1552123"/>
    <lineage>
        <taxon>Bacteria</taxon>
        <taxon>Bacillati</taxon>
        <taxon>Bacillota</taxon>
        <taxon>Bacilli</taxon>
        <taxon>Bacillales</taxon>
        <taxon>Listeriaceae</taxon>
        <taxon>Listeria</taxon>
    </lineage>
</organism>
<gene>
    <name evidence="1" type="ORF">HCA46_13775</name>
</gene>
<sequence>MLKTIKKDNKYTKQSWQACSSVSLSSLISESKVILAYHFRFVGTHYTR</sequence>
<evidence type="ECO:0000313" key="1">
    <source>
        <dbReference type="EMBL" id="MBC1779910.1"/>
    </source>
</evidence>
<evidence type="ECO:0000313" key="2">
    <source>
        <dbReference type="Proteomes" id="UP000547643"/>
    </source>
</evidence>
<dbReference type="AlphaFoldDB" id="A0A7X0XSJ4"/>
<protein>
    <submittedName>
        <fullName evidence="1">Uncharacterized protein</fullName>
    </submittedName>
</protein>
<dbReference type="EMBL" id="JAARUV010000005">
    <property type="protein sequence ID" value="MBC1779910.1"/>
    <property type="molecule type" value="Genomic_DNA"/>
</dbReference>
<proteinExistence type="predicted"/>